<protein>
    <submittedName>
        <fullName evidence="6">Crp/Fnr family transcriptional regulator</fullName>
    </submittedName>
</protein>
<sequence length="227" mass="26232">MTNYLYVGSPWLNSRFTDQSMAYLTKGYQPFSYNEGKVIVFEKERIEQIYLIQEGDVKVVLHDINGTQKTVMIASKGNTLSESSAILKKESYISAITLSPSSIYRIPWSDFKERVEKNPKIMWELIGQISNKSHIFLSQVDMLTFDTPLERVKKSLYWMFNNWGEESDQGIIYINKDNSPRLTHQDLADITGLSRVSVSNAFRTLYQQGILKKTNNTHSIKRLEDLL</sequence>
<comment type="caution">
    <text evidence="6">The sequence shown here is derived from an EMBL/GenBank/DDBJ whole genome shotgun (WGS) entry which is preliminary data.</text>
</comment>
<evidence type="ECO:0000313" key="6">
    <source>
        <dbReference type="EMBL" id="MDK7188097.1"/>
    </source>
</evidence>
<dbReference type="CDD" id="cd00038">
    <property type="entry name" value="CAP_ED"/>
    <property type="match status" value="1"/>
</dbReference>
<dbReference type="InterPro" id="IPR014710">
    <property type="entry name" value="RmlC-like_jellyroll"/>
</dbReference>
<evidence type="ECO:0000256" key="3">
    <source>
        <dbReference type="ARBA" id="ARBA00023163"/>
    </source>
</evidence>
<dbReference type="Gene3D" id="1.10.10.10">
    <property type="entry name" value="Winged helix-like DNA-binding domain superfamily/Winged helix DNA-binding domain"/>
    <property type="match status" value="1"/>
</dbReference>
<dbReference type="GO" id="GO:0003677">
    <property type="term" value="F:DNA binding"/>
    <property type="evidence" value="ECO:0007669"/>
    <property type="project" value="UniProtKB-KW"/>
</dbReference>
<dbReference type="PANTHER" id="PTHR24567:SF26">
    <property type="entry name" value="REGULATORY PROTEIN YEIL"/>
    <property type="match status" value="1"/>
</dbReference>
<accession>A0AAJ1Q7M1</accession>
<dbReference type="GO" id="GO:0003700">
    <property type="term" value="F:DNA-binding transcription factor activity"/>
    <property type="evidence" value="ECO:0007669"/>
    <property type="project" value="TreeGrafter"/>
</dbReference>
<dbReference type="InterPro" id="IPR036390">
    <property type="entry name" value="WH_DNA-bd_sf"/>
</dbReference>
<dbReference type="InterPro" id="IPR018490">
    <property type="entry name" value="cNMP-bd_dom_sf"/>
</dbReference>
<evidence type="ECO:0000256" key="2">
    <source>
        <dbReference type="ARBA" id="ARBA00023125"/>
    </source>
</evidence>
<dbReference type="InterPro" id="IPR012318">
    <property type="entry name" value="HTH_CRP"/>
</dbReference>
<evidence type="ECO:0000259" key="4">
    <source>
        <dbReference type="PROSITE" id="PS50042"/>
    </source>
</evidence>
<dbReference type="InterPro" id="IPR036388">
    <property type="entry name" value="WH-like_DNA-bd_sf"/>
</dbReference>
<keyword evidence="1" id="KW-0805">Transcription regulation</keyword>
<name>A0AAJ1Q7M1_9LACT</name>
<dbReference type="SUPFAM" id="SSF46785">
    <property type="entry name" value="Winged helix' DNA-binding domain"/>
    <property type="match status" value="1"/>
</dbReference>
<dbReference type="PANTHER" id="PTHR24567">
    <property type="entry name" value="CRP FAMILY TRANSCRIPTIONAL REGULATORY PROTEIN"/>
    <property type="match status" value="1"/>
</dbReference>
<keyword evidence="2" id="KW-0238">DNA-binding</keyword>
<feature type="domain" description="HTH crp-type" evidence="5">
    <location>
        <begin position="146"/>
        <end position="224"/>
    </location>
</feature>
<dbReference type="AlphaFoldDB" id="A0AAJ1Q7M1"/>
<evidence type="ECO:0000256" key="1">
    <source>
        <dbReference type="ARBA" id="ARBA00023015"/>
    </source>
</evidence>
<dbReference type="SUPFAM" id="SSF51206">
    <property type="entry name" value="cAMP-binding domain-like"/>
    <property type="match status" value="1"/>
</dbReference>
<dbReference type="InterPro" id="IPR050397">
    <property type="entry name" value="Env_Response_Regulators"/>
</dbReference>
<dbReference type="Gene3D" id="2.60.120.10">
    <property type="entry name" value="Jelly Rolls"/>
    <property type="match status" value="1"/>
</dbReference>
<dbReference type="InterPro" id="IPR000595">
    <property type="entry name" value="cNMP-bd_dom"/>
</dbReference>
<dbReference type="Proteomes" id="UP001229251">
    <property type="component" value="Unassembled WGS sequence"/>
</dbReference>
<dbReference type="PROSITE" id="PS50042">
    <property type="entry name" value="CNMP_BINDING_3"/>
    <property type="match status" value="1"/>
</dbReference>
<dbReference type="GO" id="GO:0005829">
    <property type="term" value="C:cytosol"/>
    <property type="evidence" value="ECO:0007669"/>
    <property type="project" value="TreeGrafter"/>
</dbReference>
<dbReference type="EMBL" id="JASOOE010000025">
    <property type="protein sequence ID" value="MDK7188097.1"/>
    <property type="molecule type" value="Genomic_DNA"/>
</dbReference>
<proteinExistence type="predicted"/>
<keyword evidence="3" id="KW-0804">Transcription</keyword>
<dbReference type="Pfam" id="PF13545">
    <property type="entry name" value="HTH_Crp_2"/>
    <property type="match status" value="1"/>
</dbReference>
<organism evidence="6 7">
    <name type="scientific">Facklamia hominis</name>
    <dbReference type="NCBI Taxonomy" id="178214"/>
    <lineage>
        <taxon>Bacteria</taxon>
        <taxon>Bacillati</taxon>
        <taxon>Bacillota</taxon>
        <taxon>Bacilli</taxon>
        <taxon>Lactobacillales</taxon>
        <taxon>Aerococcaceae</taxon>
        <taxon>Facklamia</taxon>
    </lineage>
</organism>
<gene>
    <name evidence="6" type="ORF">QP433_08955</name>
</gene>
<dbReference type="PROSITE" id="PS51063">
    <property type="entry name" value="HTH_CRP_2"/>
    <property type="match status" value="1"/>
</dbReference>
<evidence type="ECO:0000259" key="5">
    <source>
        <dbReference type="PROSITE" id="PS51063"/>
    </source>
</evidence>
<evidence type="ECO:0000313" key="7">
    <source>
        <dbReference type="Proteomes" id="UP001229251"/>
    </source>
</evidence>
<dbReference type="Pfam" id="PF00027">
    <property type="entry name" value="cNMP_binding"/>
    <property type="match status" value="1"/>
</dbReference>
<feature type="domain" description="Cyclic nucleotide-binding" evidence="4">
    <location>
        <begin position="12"/>
        <end position="132"/>
    </location>
</feature>
<dbReference type="RefSeq" id="WP_016648404.1">
    <property type="nucleotide sequence ID" value="NZ_CP138857.1"/>
</dbReference>
<reference evidence="6" key="1">
    <citation type="submission" date="2023-05" db="EMBL/GenBank/DDBJ databases">
        <title>Cataloging the Phylogenetic Diversity of Human Bladder Bacteria.</title>
        <authorList>
            <person name="Du J."/>
        </authorList>
    </citation>
    <scope>NUCLEOTIDE SEQUENCE</scope>
    <source>
        <strain evidence="6">UMB1231</strain>
    </source>
</reference>